<dbReference type="InterPro" id="IPR053264">
    <property type="entry name" value="Lipoate-ligase_2_inactive"/>
</dbReference>
<dbReference type="STRING" id="2880.D8LFX0"/>
<dbReference type="EMBL" id="FN648082">
    <property type="protein sequence ID" value="CBN78869.1"/>
    <property type="molecule type" value="Genomic_DNA"/>
</dbReference>
<protein>
    <submittedName>
        <fullName evidence="2">Biotin/lipoate A/B protein ligase family</fullName>
    </submittedName>
</protein>
<dbReference type="eggNOG" id="KOG3159">
    <property type="taxonomic scope" value="Eukaryota"/>
</dbReference>
<dbReference type="CDD" id="cd16443">
    <property type="entry name" value="LplA"/>
    <property type="match status" value="1"/>
</dbReference>
<dbReference type="PANTHER" id="PTHR43506:SF1">
    <property type="entry name" value="BPL_LPL CATALYTIC DOMAIN-CONTAINING PROTEIN"/>
    <property type="match status" value="1"/>
</dbReference>
<dbReference type="Proteomes" id="UP000002630">
    <property type="component" value="Linkage Group LG03"/>
</dbReference>
<dbReference type="GO" id="GO:0016874">
    <property type="term" value="F:ligase activity"/>
    <property type="evidence" value="ECO:0007669"/>
    <property type="project" value="UniProtKB-KW"/>
</dbReference>
<name>D8LFX0_ECTSI</name>
<dbReference type="Pfam" id="PF21948">
    <property type="entry name" value="LplA-B_cat"/>
    <property type="match status" value="1"/>
</dbReference>
<evidence type="ECO:0000259" key="1">
    <source>
        <dbReference type="PROSITE" id="PS51733"/>
    </source>
</evidence>
<keyword evidence="3" id="KW-1185">Reference proteome</keyword>
<dbReference type="InterPro" id="IPR045864">
    <property type="entry name" value="aa-tRNA-synth_II/BPL/LPL"/>
</dbReference>
<dbReference type="OrthoDB" id="201621at2759"/>
<evidence type="ECO:0000313" key="2">
    <source>
        <dbReference type="EMBL" id="CBN78869.1"/>
    </source>
</evidence>
<dbReference type="InParanoid" id="D8LFX0"/>
<dbReference type="FunCoup" id="D8LFX0">
    <property type="interactions" value="45"/>
</dbReference>
<keyword evidence="2" id="KW-0436">Ligase</keyword>
<dbReference type="Gene3D" id="3.30.930.10">
    <property type="entry name" value="Bira Bifunctional Protein, Domain 2"/>
    <property type="match status" value="1"/>
</dbReference>
<dbReference type="OMA" id="ICRMKEY"/>
<reference evidence="2 3" key="1">
    <citation type="journal article" date="2010" name="Nature">
        <title>The Ectocarpus genome and the independent evolution of multicellularity in brown algae.</title>
        <authorList>
            <person name="Cock J.M."/>
            <person name="Sterck L."/>
            <person name="Rouze P."/>
            <person name="Scornet D."/>
            <person name="Allen A.E."/>
            <person name="Amoutzias G."/>
            <person name="Anthouard V."/>
            <person name="Artiguenave F."/>
            <person name="Aury J.M."/>
            <person name="Badger J.H."/>
            <person name="Beszteri B."/>
            <person name="Billiau K."/>
            <person name="Bonnet E."/>
            <person name="Bothwell J.H."/>
            <person name="Bowler C."/>
            <person name="Boyen C."/>
            <person name="Brownlee C."/>
            <person name="Carrano C.J."/>
            <person name="Charrier B."/>
            <person name="Cho G.Y."/>
            <person name="Coelho S.M."/>
            <person name="Collen J."/>
            <person name="Corre E."/>
            <person name="Da Silva C."/>
            <person name="Delage L."/>
            <person name="Delaroque N."/>
            <person name="Dittami S.M."/>
            <person name="Doulbeau S."/>
            <person name="Elias M."/>
            <person name="Farnham G."/>
            <person name="Gachon C.M."/>
            <person name="Gschloessl B."/>
            <person name="Heesch S."/>
            <person name="Jabbari K."/>
            <person name="Jubin C."/>
            <person name="Kawai H."/>
            <person name="Kimura K."/>
            <person name="Kloareg B."/>
            <person name="Kupper F.C."/>
            <person name="Lang D."/>
            <person name="Le Bail A."/>
            <person name="Leblanc C."/>
            <person name="Lerouge P."/>
            <person name="Lohr M."/>
            <person name="Lopez P.J."/>
            <person name="Martens C."/>
            <person name="Maumus F."/>
            <person name="Michel G."/>
            <person name="Miranda-Saavedra D."/>
            <person name="Morales J."/>
            <person name="Moreau H."/>
            <person name="Motomura T."/>
            <person name="Nagasato C."/>
            <person name="Napoli C.A."/>
            <person name="Nelson D.R."/>
            <person name="Nyvall-Collen P."/>
            <person name="Peters A.F."/>
            <person name="Pommier C."/>
            <person name="Potin P."/>
            <person name="Poulain J."/>
            <person name="Quesneville H."/>
            <person name="Read B."/>
            <person name="Rensing S.A."/>
            <person name="Ritter A."/>
            <person name="Rousvoal S."/>
            <person name="Samanta M."/>
            <person name="Samson G."/>
            <person name="Schroeder D.C."/>
            <person name="Segurens B."/>
            <person name="Strittmatter M."/>
            <person name="Tonon T."/>
            <person name="Tregear J.W."/>
            <person name="Valentin K."/>
            <person name="von Dassow P."/>
            <person name="Yamagishi T."/>
            <person name="Van de Peer Y."/>
            <person name="Wincker P."/>
        </authorList>
    </citation>
    <scope>NUCLEOTIDE SEQUENCE [LARGE SCALE GENOMIC DNA]</scope>
    <source>
        <strain evidence="3">Ec32 / CCAP1310/4</strain>
    </source>
</reference>
<accession>D8LFX0</accession>
<organism evidence="2 3">
    <name type="scientific">Ectocarpus siliculosus</name>
    <name type="common">Brown alga</name>
    <name type="synonym">Conferva siliculosa</name>
    <dbReference type="NCBI Taxonomy" id="2880"/>
    <lineage>
        <taxon>Eukaryota</taxon>
        <taxon>Sar</taxon>
        <taxon>Stramenopiles</taxon>
        <taxon>Ochrophyta</taxon>
        <taxon>PX clade</taxon>
        <taxon>Phaeophyceae</taxon>
        <taxon>Ectocarpales</taxon>
        <taxon>Ectocarpaceae</taxon>
        <taxon>Ectocarpus</taxon>
    </lineage>
</organism>
<gene>
    <name evidence="2" type="primary">Biotin/lipoate</name>
    <name evidence="2" type="ORF">Esi_0152_0041</name>
</gene>
<sequence>MTRVLRVLRLKRVPIFQQLCIEEVLFYKTTSNWLVLNEGHPQAHPTVVLGISGKPEKMCNLELVERDKIPLIKRFSGGGTVIVDGSTIFASLIVNQADVPECKPYPREIMDWSKGIYGPAFRSAVTKPELELGLRENDYVFGDLKFGGNAQAITKGRWLHHTSFLWDFDPTNMLYLQMPEKRPQYRGDRDHKAFLTPLKDHVGRREDLWAAVKVAAGEHFVLEEVSISDVLRDNHSSSSGSSGGNSGSAWMEACRTKFVGLDGKAVPPPPGGHDDTTLA</sequence>
<dbReference type="AlphaFoldDB" id="D8LFX0"/>
<proteinExistence type="predicted"/>
<dbReference type="InterPro" id="IPR004143">
    <property type="entry name" value="BPL_LPL_catalytic"/>
</dbReference>
<dbReference type="PANTHER" id="PTHR43506">
    <property type="entry name" value="BIOTIN/LIPOATE A/B PROTEIN LIGASE FAMILY"/>
    <property type="match status" value="1"/>
</dbReference>
<dbReference type="EMBL" id="FN649728">
    <property type="protein sequence ID" value="CBN78869.1"/>
    <property type="molecule type" value="Genomic_DNA"/>
</dbReference>
<evidence type="ECO:0000313" key="3">
    <source>
        <dbReference type="Proteomes" id="UP000002630"/>
    </source>
</evidence>
<feature type="domain" description="BPL/LPL catalytic" evidence="1">
    <location>
        <begin position="29"/>
        <end position="210"/>
    </location>
</feature>
<dbReference type="PROSITE" id="PS51733">
    <property type="entry name" value="BPL_LPL_CATALYTIC"/>
    <property type="match status" value="1"/>
</dbReference>
<dbReference type="SUPFAM" id="SSF55681">
    <property type="entry name" value="Class II aaRS and biotin synthetases"/>
    <property type="match status" value="1"/>
</dbReference>